<evidence type="ECO:0000313" key="3">
    <source>
        <dbReference type="Proteomes" id="UP001168990"/>
    </source>
</evidence>
<feature type="region of interest" description="Disordered" evidence="1">
    <location>
        <begin position="1"/>
        <end position="24"/>
    </location>
</feature>
<dbReference type="AlphaFoldDB" id="A0AA39FW36"/>
<organism evidence="2 3">
    <name type="scientific">Microctonus aethiopoides</name>
    <dbReference type="NCBI Taxonomy" id="144406"/>
    <lineage>
        <taxon>Eukaryota</taxon>
        <taxon>Metazoa</taxon>
        <taxon>Ecdysozoa</taxon>
        <taxon>Arthropoda</taxon>
        <taxon>Hexapoda</taxon>
        <taxon>Insecta</taxon>
        <taxon>Pterygota</taxon>
        <taxon>Neoptera</taxon>
        <taxon>Endopterygota</taxon>
        <taxon>Hymenoptera</taxon>
        <taxon>Apocrita</taxon>
        <taxon>Ichneumonoidea</taxon>
        <taxon>Braconidae</taxon>
        <taxon>Euphorinae</taxon>
        <taxon>Microctonus</taxon>
    </lineage>
</organism>
<keyword evidence="3" id="KW-1185">Reference proteome</keyword>
<gene>
    <name evidence="2" type="ORF">PV328_001038</name>
</gene>
<protein>
    <submittedName>
        <fullName evidence="2">Uncharacterized protein</fullName>
    </submittedName>
</protein>
<feature type="compositionally biased region" description="Basic and acidic residues" evidence="1">
    <location>
        <begin position="1"/>
        <end position="18"/>
    </location>
</feature>
<sequence>MSEHCGQAEDNPDQHHQLPCDNLSRISESGSIDEYWKTTVNNPMNNAKQSSGQQHVHLSKYTMKTNPIEVIAGLRKETWRMGRTRQQRAVTTSSSSMEDMLKKFMEQQSTFNKNMTDSMTQQTQALKRQAKVQDDMNIKMNEIKKIVNPLNEPEIAALSNDNQKLSSEVCLLKQSDTINTSKLSSKIIISGVPQTVSNNPLTAISKILHSIDASHQVEDILDIRSVNKKHDNTTSTLPAEIKSTFIINFKSPQIASHVVDKKRRYGVLTTKRPKGILLNNFMQSFNTYYPHYKNITLAGDLNCNLLAQGFEALTIL</sequence>
<evidence type="ECO:0000313" key="2">
    <source>
        <dbReference type="EMBL" id="KAK0176940.1"/>
    </source>
</evidence>
<dbReference type="EMBL" id="JAQQBS010000001">
    <property type="protein sequence ID" value="KAK0176940.1"/>
    <property type="molecule type" value="Genomic_DNA"/>
</dbReference>
<proteinExistence type="predicted"/>
<name>A0AA39FW36_9HYME</name>
<reference evidence="2" key="2">
    <citation type="submission" date="2023-03" db="EMBL/GenBank/DDBJ databases">
        <authorList>
            <person name="Inwood S.N."/>
            <person name="Skelly J.G."/>
            <person name="Guhlin J."/>
            <person name="Harrop T.W.R."/>
            <person name="Goldson S.G."/>
            <person name="Dearden P.K."/>
        </authorList>
    </citation>
    <scope>NUCLEOTIDE SEQUENCE</scope>
    <source>
        <strain evidence="2">Irish</strain>
        <tissue evidence="2">Whole body</tissue>
    </source>
</reference>
<reference evidence="2" key="1">
    <citation type="journal article" date="2023" name="bioRxiv">
        <title>Scaffold-level genome assemblies of two parasitoid biocontrol wasps reveal the parthenogenesis mechanism and an associated novel virus.</title>
        <authorList>
            <person name="Inwood S."/>
            <person name="Skelly J."/>
            <person name="Guhlin J."/>
            <person name="Harrop T."/>
            <person name="Goldson S."/>
            <person name="Dearden P."/>
        </authorList>
    </citation>
    <scope>NUCLEOTIDE SEQUENCE</scope>
    <source>
        <strain evidence="2">Irish</strain>
        <tissue evidence="2">Whole body</tissue>
    </source>
</reference>
<accession>A0AA39FW36</accession>
<evidence type="ECO:0000256" key="1">
    <source>
        <dbReference type="SAM" id="MobiDB-lite"/>
    </source>
</evidence>
<comment type="caution">
    <text evidence="2">The sequence shown here is derived from an EMBL/GenBank/DDBJ whole genome shotgun (WGS) entry which is preliminary data.</text>
</comment>
<dbReference type="Proteomes" id="UP001168990">
    <property type="component" value="Unassembled WGS sequence"/>
</dbReference>